<accession>A0ABD1Q6W5</accession>
<dbReference type="EMBL" id="JBFOLK010000012">
    <property type="protein sequence ID" value="KAL2470486.1"/>
    <property type="molecule type" value="Genomic_DNA"/>
</dbReference>
<name>A0ABD1Q6W5_9LAMI</name>
<reference evidence="2" key="1">
    <citation type="submission" date="2024-07" db="EMBL/GenBank/DDBJ databases">
        <title>Two chromosome-level genome assemblies of Korean endemic species Abeliophyllum distichum and Forsythia ovata (Oleaceae).</title>
        <authorList>
            <person name="Jang H."/>
        </authorList>
    </citation>
    <scope>NUCLEOTIDE SEQUENCE [LARGE SCALE GENOMIC DNA]</scope>
</reference>
<dbReference type="AlphaFoldDB" id="A0ABD1Q6W5"/>
<organism evidence="1 2">
    <name type="scientific">Abeliophyllum distichum</name>
    <dbReference type="NCBI Taxonomy" id="126358"/>
    <lineage>
        <taxon>Eukaryota</taxon>
        <taxon>Viridiplantae</taxon>
        <taxon>Streptophyta</taxon>
        <taxon>Embryophyta</taxon>
        <taxon>Tracheophyta</taxon>
        <taxon>Spermatophyta</taxon>
        <taxon>Magnoliopsida</taxon>
        <taxon>eudicotyledons</taxon>
        <taxon>Gunneridae</taxon>
        <taxon>Pentapetalae</taxon>
        <taxon>asterids</taxon>
        <taxon>lamiids</taxon>
        <taxon>Lamiales</taxon>
        <taxon>Oleaceae</taxon>
        <taxon>Forsythieae</taxon>
        <taxon>Abeliophyllum</taxon>
    </lineage>
</organism>
<evidence type="ECO:0000313" key="2">
    <source>
        <dbReference type="Proteomes" id="UP001604336"/>
    </source>
</evidence>
<sequence>MANFNSSNKSQNSESNSMAQAPAYVSNLVLFGINLTQASSVKLDKDNFLLWKNIIMPIVRGHGLEGYLLETRVCSPQFISSQVTAETGTTVEMSSNPEYSR</sequence>
<evidence type="ECO:0000313" key="1">
    <source>
        <dbReference type="EMBL" id="KAL2470486.1"/>
    </source>
</evidence>
<protein>
    <recommendedName>
        <fullName evidence="3">Retrotransposon Copia-like N-terminal domain-containing protein</fullName>
    </recommendedName>
</protein>
<proteinExistence type="predicted"/>
<evidence type="ECO:0008006" key="3">
    <source>
        <dbReference type="Google" id="ProtNLM"/>
    </source>
</evidence>
<comment type="caution">
    <text evidence="1">The sequence shown here is derived from an EMBL/GenBank/DDBJ whole genome shotgun (WGS) entry which is preliminary data.</text>
</comment>
<dbReference type="Proteomes" id="UP001604336">
    <property type="component" value="Unassembled WGS sequence"/>
</dbReference>
<gene>
    <name evidence="1" type="ORF">Adt_38622</name>
</gene>
<keyword evidence="2" id="KW-1185">Reference proteome</keyword>